<evidence type="ECO:0000313" key="4">
    <source>
        <dbReference type="Proteomes" id="UP000199250"/>
    </source>
</evidence>
<dbReference type="EMBL" id="FNYQ01000145">
    <property type="protein sequence ID" value="SEJ57776.1"/>
    <property type="molecule type" value="Genomic_DNA"/>
</dbReference>
<evidence type="ECO:0000313" key="3">
    <source>
        <dbReference type="Proteomes" id="UP000199005"/>
    </source>
</evidence>
<dbReference type="Proteomes" id="UP000199005">
    <property type="component" value="Unassembled WGS sequence"/>
</dbReference>
<protein>
    <submittedName>
        <fullName evidence="2">Uncharacterized protein</fullName>
    </submittedName>
</protein>
<proteinExistence type="predicted"/>
<accession>A0A1H6ZYS3</accession>
<evidence type="ECO:0000313" key="1">
    <source>
        <dbReference type="EMBL" id="SEJ43745.1"/>
    </source>
</evidence>
<evidence type="ECO:0000313" key="2">
    <source>
        <dbReference type="EMBL" id="SEJ57776.1"/>
    </source>
</evidence>
<dbReference type="Proteomes" id="UP000199250">
    <property type="component" value="Unassembled WGS sequence"/>
</dbReference>
<dbReference type="OrthoDB" id="6895866at2"/>
<organism evidence="2 4">
    <name type="scientific">Azotobacter beijerinckii</name>
    <dbReference type="NCBI Taxonomy" id="170623"/>
    <lineage>
        <taxon>Bacteria</taxon>
        <taxon>Pseudomonadati</taxon>
        <taxon>Pseudomonadota</taxon>
        <taxon>Gammaproteobacteria</taxon>
        <taxon>Pseudomonadales</taxon>
        <taxon>Pseudomonadaceae</taxon>
        <taxon>Azotobacter</taxon>
    </lineage>
</organism>
<dbReference type="EMBL" id="FNYO01000104">
    <property type="protein sequence ID" value="SEJ43745.1"/>
    <property type="molecule type" value="Genomic_DNA"/>
</dbReference>
<name>A0A1H6ZYS3_9GAMM</name>
<gene>
    <name evidence="2" type="ORF">SAMN04244572_04546</name>
    <name evidence="1" type="ORF">SAMN04244579_04358</name>
</gene>
<reference evidence="3 4" key="1">
    <citation type="submission" date="2016-10" db="EMBL/GenBank/DDBJ databases">
        <authorList>
            <person name="de Groot N.N."/>
        </authorList>
    </citation>
    <scope>NUCLEOTIDE SEQUENCE [LARGE SCALE GENOMIC DNA]</scope>
    <source>
        <strain evidence="1 3">DSM 1041</strain>
        <strain evidence="2 4">DSM 373</strain>
    </source>
</reference>
<dbReference type="AlphaFoldDB" id="A0A1H6ZYS3"/>
<dbReference type="STRING" id="170623.SAMN04244579_04358"/>
<dbReference type="RefSeq" id="WP_090735870.1">
    <property type="nucleotide sequence ID" value="NZ_FNYO01000104.1"/>
</dbReference>
<sequence>MSIPNWNALLPSIEQIEAMPPEKLAAADAFTESSVKTIGFGIAAIGNLLAGAALNEDQGLDPAAVADLGWLLQSLGDLSAKLTDTGYGIQERRQAIKRED</sequence>